<feature type="compositionally biased region" description="Basic and acidic residues" evidence="1">
    <location>
        <begin position="356"/>
        <end position="370"/>
    </location>
</feature>
<dbReference type="Proteomes" id="UP000075881">
    <property type="component" value="Unassembled WGS sequence"/>
</dbReference>
<keyword evidence="3" id="KW-1185">Reference proteome</keyword>
<evidence type="ECO:0000313" key="2">
    <source>
        <dbReference type="EnsemblMetazoa" id="ACHR003705-PA"/>
    </source>
</evidence>
<reference evidence="2" key="2">
    <citation type="submission" date="2020-05" db="UniProtKB">
        <authorList>
            <consortium name="EnsemblMetazoa"/>
        </authorList>
    </citation>
    <scope>IDENTIFICATION</scope>
    <source>
        <strain evidence="2">ACHKN1017</strain>
    </source>
</reference>
<dbReference type="EnsemblMetazoa" id="ACHR003705-RA">
    <property type="protein sequence ID" value="ACHR003705-PA"/>
    <property type="gene ID" value="ACHR003705"/>
</dbReference>
<sequence length="474" mass="54665">MNTYSGQDDQSRGNAEDFVCNIVRQTDTAVIPVEVAEKSVFYSPNHPDERTKCDDLALRGSIVFRNRMKAAFGEKYILANIVVIPLGKPLDSNSSEECEFLARNKFLTYDIWQSFVYRKLYDLFRKNLIEHGKDIDPLYALNKEYHFNCAERPYLQMKYAFRDKTYRNNLNILFKEKAVNLHDSCIYVEISDQGRALYDKVEDRDRTILRLLKEVSELKRETTKIASDAKKPTFPSSKDLASETEEYHPEPVKKDVKNIHEEYVPVTRNGVLPGVKRIYKPSKIVEGGKSVNSSEPDPYTPETIETPVKLCYTPTTSPQNRAESQKKPPPKAAKEETSLFGSDDDEEYDPLNLKGSPERLTKNDSEKDMFSDNEQYSPSKVSSNEDVDHKSHPASSQELRDIFLKYKDKTERQWISSNELCYFTDVANILDEDQKIVMLQLLEDEFVPQQQRGKLLHYGIELLIKIQLGHIVRG</sequence>
<feature type="region of interest" description="Disordered" evidence="1">
    <location>
        <begin position="286"/>
        <end position="394"/>
    </location>
</feature>
<evidence type="ECO:0000256" key="1">
    <source>
        <dbReference type="SAM" id="MobiDB-lite"/>
    </source>
</evidence>
<name>A0A182JYX3_9DIPT</name>
<feature type="compositionally biased region" description="Polar residues" evidence="1">
    <location>
        <begin position="372"/>
        <end position="384"/>
    </location>
</feature>
<dbReference type="AlphaFoldDB" id="A0A182JYX3"/>
<protein>
    <submittedName>
        <fullName evidence="2">Uncharacterized protein</fullName>
    </submittedName>
</protein>
<accession>A0A182JYX3</accession>
<evidence type="ECO:0000313" key="3">
    <source>
        <dbReference type="Proteomes" id="UP000075881"/>
    </source>
</evidence>
<organism evidence="2 3">
    <name type="scientific">Anopheles christyi</name>
    <dbReference type="NCBI Taxonomy" id="43041"/>
    <lineage>
        <taxon>Eukaryota</taxon>
        <taxon>Metazoa</taxon>
        <taxon>Ecdysozoa</taxon>
        <taxon>Arthropoda</taxon>
        <taxon>Hexapoda</taxon>
        <taxon>Insecta</taxon>
        <taxon>Pterygota</taxon>
        <taxon>Neoptera</taxon>
        <taxon>Endopterygota</taxon>
        <taxon>Diptera</taxon>
        <taxon>Nematocera</taxon>
        <taxon>Culicoidea</taxon>
        <taxon>Culicidae</taxon>
        <taxon>Anophelinae</taxon>
        <taxon>Anopheles</taxon>
    </lineage>
</organism>
<feature type="region of interest" description="Disordered" evidence="1">
    <location>
        <begin position="226"/>
        <end position="251"/>
    </location>
</feature>
<feature type="compositionally biased region" description="Polar residues" evidence="1">
    <location>
        <begin position="313"/>
        <end position="322"/>
    </location>
</feature>
<reference evidence="3" key="1">
    <citation type="submission" date="2013-03" db="EMBL/GenBank/DDBJ databases">
        <title>The Genome Sequence of Anopheles christyi ACHKN1017.</title>
        <authorList>
            <consortium name="The Broad Institute Genomics Platform"/>
            <person name="Neafsey D.E."/>
            <person name="Besansky N."/>
            <person name="Walker B."/>
            <person name="Young S.K."/>
            <person name="Zeng Q."/>
            <person name="Gargeya S."/>
            <person name="Fitzgerald M."/>
            <person name="Haas B."/>
            <person name="Abouelleil A."/>
            <person name="Allen A.W."/>
            <person name="Alvarado L."/>
            <person name="Arachchi H.M."/>
            <person name="Berlin A.M."/>
            <person name="Chapman S.B."/>
            <person name="Gainer-Dewar J."/>
            <person name="Goldberg J."/>
            <person name="Griggs A."/>
            <person name="Gujja S."/>
            <person name="Hansen M."/>
            <person name="Howarth C."/>
            <person name="Imamovic A."/>
            <person name="Ireland A."/>
            <person name="Larimer J."/>
            <person name="McCowan C."/>
            <person name="Murphy C."/>
            <person name="Pearson M."/>
            <person name="Poon T.W."/>
            <person name="Priest M."/>
            <person name="Roberts A."/>
            <person name="Saif S."/>
            <person name="Shea T."/>
            <person name="Sisk P."/>
            <person name="Sykes S."/>
            <person name="Wortman J."/>
            <person name="Nusbaum C."/>
            <person name="Birren B."/>
        </authorList>
    </citation>
    <scope>NUCLEOTIDE SEQUENCE [LARGE SCALE GENOMIC DNA]</scope>
    <source>
        <strain evidence="3">ACHKN1017</strain>
    </source>
</reference>
<proteinExistence type="predicted"/>
<dbReference type="VEuPathDB" id="VectorBase:ACHR003705"/>